<dbReference type="Proteomes" id="UP000198403">
    <property type="component" value="Unassembled WGS sequence"/>
</dbReference>
<evidence type="ECO:0000313" key="1">
    <source>
        <dbReference type="EMBL" id="SNR91263.1"/>
    </source>
</evidence>
<name>A0A239A8Q8_9ACTN</name>
<sequence length="83" mass="8839">MPSRSRRVREALQRALTEGTDLAETVAAADAVLRRAVGAEGSAWGTVDPATTLSTSCARFGVLESGPHDDVGAARERRLFQLE</sequence>
<protein>
    <submittedName>
        <fullName evidence="1">Uncharacterized protein</fullName>
    </submittedName>
</protein>
<keyword evidence="2" id="KW-1185">Reference proteome</keyword>
<proteinExistence type="predicted"/>
<organism evidence="1 2">
    <name type="scientific">Blastococcus mobilis</name>
    <dbReference type="NCBI Taxonomy" id="1938746"/>
    <lineage>
        <taxon>Bacteria</taxon>
        <taxon>Bacillati</taxon>
        <taxon>Actinomycetota</taxon>
        <taxon>Actinomycetes</taxon>
        <taxon>Geodermatophilales</taxon>
        <taxon>Geodermatophilaceae</taxon>
        <taxon>Blastococcus</taxon>
    </lineage>
</organism>
<reference evidence="1 2" key="1">
    <citation type="submission" date="2017-06" db="EMBL/GenBank/DDBJ databases">
        <authorList>
            <person name="Kim H.J."/>
            <person name="Triplett B.A."/>
        </authorList>
    </citation>
    <scope>NUCLEOTIDE SEQUENCE [LARGE SCALE GENOMIC DNA]</scope>
    <source>
        <strain evidence="1 2">DSM 44272</strain>
    </source>
</reference>
<dbReference type="AlphaFoldDB" id="A0A239A8Q8"/>
<dbReference type="RefSeq" id="WP_089338780.1">
    <property type="nucleotide sequence ID" value="NZ_FZNO01000038.1"/>
</dbReference>
<accession>A0A239A8Q8</accession>
<dbReference type="EMBL" id="FZNO01000038">
    <property type="protein sequence ID" value="SNR91263.1"/>
    <property type="molecule type" value="Genomic_DNA"/>
</dbReference>
<evidence type="ECO:0000313" key="2">
    <source>
        <dbReference type="Proteomes" id="UP000198403"/>
    </source>
</evidence>
<gene>
    <name evidence="1" type="ORF">SAMN06272737_13833</name>
</gene>